<dbReference type="CDD" id="cd20071">
    <property type="entry name" value="SET_SMYD"/>
    <property type="match status" value="1"/>
</dbReference>
<dbReference type="InterPro" id="IPR053185">
    <property type="entry name" value="SET_domain_protein"/>
</dbReference>
<dbReference type="Gene3D" id="2.170.270.10">
    <property type="entry name" value="SET domain"/>
    <property type="match status" value="1"/>
</dbReference>
<dbReference type="PANTHER" id="PTHR47332:SF2">
    <property type="entry name" value="SET-6"/>
    <property type="match status" value="1"/>
</dbReference>
<dbReference type="EMBL" id="ML977156">
    <property type="protein sequence ID" value="KAF1986534.1"/>
    <property type="molecule type" value="Genomic_DNA"/>
</dbReference>
<dbReference type="OrthoDB" id="265717at2759"/>
<dbReference type="PROSITE" id="PS50280">
    <property type="entry name" value="SET"/>
    <property type="match status" value="1"/>
</dbReference>
<evidence type="ECO:0000313" key="2">
    <source>
        <dbReference type="EMBL" id="KAF1986534.1"/>
    </source>
</evidence>
<dbReference type="PANTHER" id="PTHR47332">
    <property type="entry name" value="SET DOMAIN-CONTAINING PROTEIN 5"/>
    <property type="match status" value="1"/>
</dbReference>
<dbReference type="SMART" id="SM00317">
    <property type="entry name" value="SET"/>
    <property type="match status" value="1"/>
</dbReference>
<protein>
    <submittedName>
        <fullName evidence="2">SET domain-containing protein</fullName>
    </submittedName>
</protein>
<dbReference type="Proteomes" id="UP000800041">
    <property type="component" value="Unassembled WGS sequence"/>
</dbReference>
<keyword evidence="3" id="KW-1185">Reference proteome</keyword>
<evidence type="ECO:0000313" key="3">
    <source>
        <dbReference type="Proteomes" id="UP000800041"/>
    </source>
</evidence>
<feature type="domain" description="SET" evidence="1">
    <location>
        <begin position="1"/>
        <end position="144"/>
    </location>
</feature>
<dbReference type="SUPFAM" id="SSF82199">
    <property type="entry name" value="SET domain"/>
    <property type="match status" value="1"/>
</dbReference>
<organism evidence="2 3">
    <name type="scientific">Aulographum hederae CBS 113979</name>
    <dbReference type="NCBI Taxonomy" id="1176131"/>
    <lineage>
        <taxon>Eukaryota</taxon>
        <taxon>Fungi</taxon>
        <taxon>Dikarya</taxon>
        <taxon>Ascomycota</taxon>
        <taxon>Pezizomycotina</taxon>
        <taxon>Dothideomycetes</taxon>
        <taxon>Pleosporomycetidae</taxon>
        <taxon>Aulographales</taxon>
        <taxon>Aulographaceae</taxon>
    </lineage>
</organism>
<dbReference type="AlphaFoldDB" id="A0A6G1H0E6"/>
<dbReference type="Pfam" id="PF00856">
    <property type="entry name" value="SET"/>
    <property type="match status" value="1"/>
</dbReference>
<proteinExistence type="predicted"/>
<dbReference type="InterPro" id="IPR046341">
    <property type="entry name" value="SET_dom_sf"/>
</dbReference>
<accession>A0A6G1H0E6</accession>
<reference evidence="2" key="1">
    <citation type="journal article" date="2020" name="Stud. Mycol.">
        <title>101 Dothideomycetes genomes: a test case for predicting lifestyles and emergence of pathogens.</title>
        <authorList>
            <person name="Haridas S."/>
            <person name="Albert R."/>
            <person name="Binder M."/>
            <person name="Bloem J."/>
            <person name="Labutti K."/>
            <person name="Salamov A."/>
            <person name="Andreopoulos B."/>
            <person name="Baker S."/>
            <person name="Barry K."/>
            <person name="Bills G."/>
            <person name="Bluhm B."/>
            <person name="Cannon C."/>
            <person name="Castanera R."/>
            <person name="Culley D."/>
            <person name="Daum C."/>
            <person name="Ezra D."/>
            <person name="Gonzalez J."/>
            <person name="Henrissat B."/>
            <person name="Kuo A."/>
            <person name="Liang C."/>
            <person name="Lipzen A."/>
            <person name="Lutzoni F."/>
            <person name="Magnuson J."/>
            <person name="Mondo S."/>
            <person name="Nolan M."/>
            <person name="Ohm R."/>
            <person name="Pangilinan J."/>
            <person name="Park H.-J."/>
            <person name="Ramirez L."/>
            <person name="Alfaro M."/>
            <person name="Sun H."/>
            <person name="Tritt A."/>
            <person name="Yoshinaga Y."/>
            <person name="Zwiers L.-H."/>
            <person name="Turgeon B."/>
            <person name="Goodwin S."/>
            <person name="Spatafora J."/>
            <person name="Crous P."/>
            <person name="Grigoriev I."/>
        </authorList>
    </citation>
    <scope>NUCLEOTIDE SEQUENCE</scope>
    <source>
        <strain evidence="2">CBS 113979</strain>
    </source>
</reference>
<sequence length="530" mass="59973">MAIQDVPGKGRVSIALLNIPRGKRIFSESPIIVVREDDSNIEECVVQQVEALSENQRRAFLQLRNTRPWTNDKQRYLGIFQTTALSMASGTDATCGAGVFIKASHINHSCVPNAYRTWNTDIERHTVHALGNIDEGEEITISYLTDSHTRRGRETRQEVLKASYGITCSCRLCSLPPQESKECDAKLKELAKLYRAKGNQEYRTLVLSPLEQLRRAERMTDLHKELGLCQDAWSLPYSDAAEILICNGDLARAGAFADMAISVWRIYCGNDCTQIKAFRTFLQLLQQGHDSQRVSKKWSTAVNECPRGLGPKKWEDWLWRREDPYRQGQLVDLRTRASFPDFASLPGPISSDGFLGDSDILAEERGRHWCFLAEIKDMSFLTFSSPNKHLQMHVEDVDKQKIPLIFYTEFGGEEVDGPNLEVGHTVAVLNVQRHKFGDGALGVHLEDPRKLKIFPVSLQNLLALNDRVQHFSTASTGPKTCHACAVGRKEKNHKADCKLLRDPDLRALFVIEWEDSARPLRFPLEVEKES</sequence>
<dbReference type="InterPro" id="IPR001214">
    <property type="entry name" value="SET_dom"/>
</dbReference>
<name>A0A6G1H0E6_9PEZI</name>
<gene>
    <name evidence="2" type="ORF">K402DRAFT_463470</name>
</gene>
<evidence type="ECO:0000259" key="1">
    <source>
        <dbReference type="PROSITE" id="PS50280"/>
    </source>
</evidence>